<gene>
    <name evidence="8" type="ORF">yc1106_05775</name>
</gene>
<feature type="transmembrane region" description="Helical" evidence="6">
    <location>
        <begin position="72"/>
        <end position="90"/>
    </location>
</feature>
<dbReference type="AlphaFoldDB" id="A0A9Q9DUJ6"/>
<feature type="domain" description="Major facilitator superfamily (MFS) profile" evidence="7">
    <location>
        <begin position="37"/>
        <end position="523"/>
    </location>
</feature>
<accession>A0A9Q9DUJ6</accession>
<name>A0A9Q9DUJ6_CURCL</name>
<feature type="transmembrane region" description="Helical" evidence="6">
    <location>
        <begin position="303"/>
        <end position="324"/>
    </location>
</feature>
<feature type="region of interest" description="Disordered" evidence="5">
    <location>
        <begin position="1"/>
        <end position="23"/>
    </location>
</feature>
<dbReference type="FunFam" id="1.20.1250.20:FF:000196">
    <property type="entry name" value="MFS toxin efflux pump (AflT)"/>
    <property type="match status" value="1"/>
</dbReference>
<keyword evidence="3 6" id="KW-1133">Transmembrane helix</keyword>
<dbReference type="GO" id="GO:0022857">
    <property type="term" value="F:transmembrane transporter activity"/>
    <property type="evidence" value="ECO:0007669"/>
    <property type="project" value="InterPro"/>
</dbReference>
<dbReference type="InterPro" id="IPR036259">
    <property type="entry name" value="MFS_trans_sf"/>
</dbReference>
<dbReference type="Gene3D" id="1.20.1250.20">
    <property type="entry name" value="MFS general substrate transporter like domains"/>
    <property type="match status" value="1"/>
</dbReference>
<dbReference type="PROSITE" id="PS50850">
    <property type="entry name" value="MFS"/>
    <property type="match status" value="1"/>
</dbReference>
<reference evidence="8" key="1">
    <citation type="submission" date="2021-12" db="EMBL/GenBank/DDBJ databases">
        <title>Curvularia clavata genome.</title>
        <authorList>
            <person name="Cao Y."/>
        </authorList>
    </citation>
    <scope>NUCLEOTIDE SEQUENCE</scope>
    <source>
        <strain evidence="8">Yc1106</strain>
    </source>
</reference>
<keyword evidence="9" id="KW-1185">Reference proteome</keyword>
<evidence type="ECO:0000259" key="7">
    <source>
        <dbReference type="PROSITE" id="PS50850"/>
    </source>
</evidence>
<dbReference type="Proteomes" id="UP001056012">
    <property type="component" value="Chromosome 4"/>
</dbReference>
<feature type="region of interest" description="Disordered" evidence="5">
    <location>
        <begin position="526"/>
        <end position="551"/>
    </location>
</feature>
<dbReference type="Gene3D" id="1.20.1720.10">
    <property type="entry name" value="Multidrug resistance protein D"/>
    <property type="match status" value="1"/>
</dbReference>
<evidence type="ECO:0000256" key="2">
    <source>
        <dbReference type="ARBA" id="ARBA00022692"/>
    </source>
</evidence>
<sequence length="551" mass="58912">MSEKQSQDLETGPKSSGVGNNSGEVFEKQTLTTIVLLTTTSLMAMFLIALDRTIITTAFPNITNEFKSLPDIGWYASAYLMTCGAFQLMFGKIYSMYSVKMVLLISIFLFEVGSAICGAAPNSVAFICGRAVAGVGAAGILGGSVVTITRIVPLKQQPAMSGLLGAVFGFAIIMGPLIGGALTSNATWRWCFYINLPIGGFVMMVRAFTIKVPNSKTVTLSVREKLLQLDPLGILFLVPGVICFVLALQWGGQQYAWNSGRVIALLAVMPVLFVAFVAVQLLMPKTAMLPSRLFRQRSVVAGFWQMSFVGAGMYVVIYYLPVWFQSIKGDSPVKAGIKLLPLMLSMLAASILFGGVTQKLGYYTPVGIIGTAIMAIGAGLLILLEVDSGHDKWIGYQVVFGFGMGLSMQTPTIAVQTVVPQRDIPIGMGLLFFGQLVGGAIGVPIGTNVLNNQLLKRLVGVPGFQPSFVTSGGATAIINSLPSEFKPVVLEAYNSALQDVFKVGTILTALSFLGVASLEWRSTKEESAEKSLPPVEDEKEHGVVETSLTTF</sequence>
<dbReference type="EMBL" id="CP089277">
    <property type="protein sequence ID" value="USP78501.1"/>
    <property type="molecule type" value="Genomic_DNA"/>
</dbReference>
<feature type="compositionally biased region" description="Polar residues" evidence="5">
    <location>
        <begin position="13"/>
        <end position="23"/>
    </location>
</feature>
<feature type="transmembrane region" description="Helical" evidence="6">
    <location>
        <begin position="396"/>
        <end position="418"/>
    </location>
</feature>
<organism evidence="8 9">
    <name type="scientific">Curvularia clavata</name>
    <dbReference type="NCBI Taxonomy" id="95742"/>
    <lineage>
        <taxon>Eukaryota</taxon>
        <taxon>Fungi</taxon>
        <taxon>Dikarya</taxon>
        <taxon>Ascomycota</taxon>
        <taxon>Pezizomycotina</taxon>
        <taxon>Dothideomycetes</taxon>
        <taxon>Pleosporomycetidae</taxon>
        <taxon>Pleosporales</taxon>
        <taxon>Pleosporineae</taxon>
        <taxon>Pleosporaceae</taxon>
        <taxon>Curvularia</taxon>
    </lineage>
</organism>
<evidence type="ECO:0000256" key="3">
    <source>
        <dbReference type="ARBA" id="ARBA00022989"/>
    </source>
</evidence>
<evidence type="ECO:0000313" key="9">
    <source>
        <dbReference type="Proteomes" id="UP001056012"/>
    </source>
</evidence>
<feature type="transmembrane region" description="Helical" evidence="6">
    <location>
        <begin position="262"/>
        <end position="283"/>
    </location>
</feature>
<keyword evidence="4 6" id="KW-0472">Membrane</keyword>
<proteinExistence type="predicted"/>
<protein>
    <submittedName>
        <fullName evidence="8">MFS aflatoxin efflux pump</fullName>
    </submittedName>
</protein>
<dbReference type="SUPFAM" id="SSF103473">
    <property type="entry name" value="MFS general substrate transporter"/>
    <property type="match status" value="1"/>
</dbReference>
<dbReference type="InterPro" id="IPR011701">
    <property type="entry name" value="MFS"/>
</dbReference>
<feature type="transmembrane region" description="Helical" evidence="6">
    <location>
        <begin position="31"/>
        <end position="51"/>
    </location>
</feature>
<dbReference type="PANTHER" id="PTHR23501:SF153">
    <property type="entry name" value="AFLATOXIN EFFLUX PUMP, PUTATIVE-RELATED"/>
    <property type="match status" value="1"/>
</dbReference>
<feature type="transmembrane region" description="Helical" evidence="6">
    <location>
        <begin position="159"/>
        <end position="178"/>
    </location>
</feature>
<evidence type="ECO:0000313" key="8">
    <source>
        <dbReference type="EMBL" id="USP78501.1"/>
    </source>
</evidence>
<feature type="transmembrane region" description="Helical" evidence="6">
    <location>
        <begin position="190"/>
        <end position="212"/>
    </location>
</feature>
<dbReference type="Pfam" id="PF07690">
    <property type="entry name" value="MFS_1"/>
    <property type="match status" value="1"/>
</dbReference>
<evidence type="ECO:0000256" key="4">
    <source>
        <dbReference type="ARBA" id="ARBA00023136"/>
    </source>
</evidence>
<dbReference type="GO" id="GO:0005886">
    <property type="term" value="C:plasma membrane"/>
    <property type="evidence" value="ECO:0007669"/>
    <property type="project" value="TreeGrafter"/>
</dbReference>
<dbReference type="PRINTS" id="PR01036">
    <property type="entry name" value="TCRTETB"/>
</dbReference>
<dbReference type="FunFam" id="1.20.1720.10:FF:000012">
    <property type="entry name" value="MFS toxin efflux pump (AflT)"/>
    <property type="match status" value="1"/>
</dbReference>
<evidence type="ECO:0000256" key="6">
    <source>
        <dbReference type="SAM" id="Phobius"/>
    </source>
</evidence>
<feature type="transmembrane region" description="Helical" evidence="6">
    <location>
        <begin position="132"/>
        <end position="153"/>
    </location>
</feature>
<dbReference type="PANTHER" id="PTHR23501">
    <property type="entry name" value="MAJOR FACILITATOR SUPERFAMILY"/>
    <property type="match status" value="1"/>
</dbReference>
<dbReference type="OrthoDB" id="10021397at2759"/>
<feature type="transmembrane region" description="Helical" evidence="6">
    <location>
        <begin position="102"/>
        <end position="120"/>
    </location>
</feature>
<feature type="transmembrane region" description="Helical" evidence="6">
    <location>
        <begin position="362"/>
        <end position="384"/>
    </location>
</feature>
<evidence type="ECO:0000256" key="5">
    <source>
        <dbReference type="SAM" id="MobiDB-lite"/>
    </source>
</evidence>
<evidence type="ECO:0000256" key="1">
    <source>
        <dbReference type="ARBA" id="ARBA00004141"/>
    </source>
</evidence>
<feature type="transmembrane region" description="Helical" evidence="6">
    <location>
        <begin position="232"/>
        <end position="250"/>
    </location>
</feature>
<dbReference type="CDD" id="cd17502">
    <property type="entry name" value="MFS_Azr1_MDR_like"/>
    <property type="match status" value="1"/>
</dbReference>
<feature type="transmembrane region" description="Helical" evidence="6">
    <location>
        <begin position="336"/>
        <end position="356"/>
    </location>
</feature>
<dbReference type="InterPro" id="IPR020846">
    <property type="entry name" value="MFS_dom"/>
</dbReference>
<dbReference type="VEuPathDB" id="FungiDB:yc1106_05775"/>
<feature type="transmembrane region" description="Helical" evidence="6">
    <location>
        <begin position="424"/>
        <end position="446"/>
    </location>
</feature>
<keyword evidence="2 6" id="KW-0812">Transmembrane</keyword>
<comment type="subcellular location">
    <subcellularLocation>
        <location evidence="1">Membrane</location>
        <topology evidence="1">Multi-pass membrane protein</topology>
    </subcellularLocation>
</comment>